<evidence type="ECO:0000313" key="4">
    <source>
        <dbReference type="Proteomes" id="UP000886879"/>
    </source>
</evidence>
<dbReference type="InterPro" id="IPR011335">
    <property type="entry name" value="Restrct_endonuc-II-like"/>
</dbReference>
<dbReference type="Gene3D" id="3.40.1350.10">
    <property type="match status" value="1"/>
</dbReference>
<dbReference type="NCBIfam" id="NF009150">
    <property type="entry name" value="PRK12497.1-3"/>
    <property type="match status" value="1"/>
</dbReference>
<sequence>MRGGEQARLLGKWGETQVANYLRKQGYKIVDVNYRCRLGELDLVATNRKYLAFVEVKLRRNDDIMTARESVTLSKQRKLRAAALLYLQAHPTQLQPRFDVAEIYAPQGTATRHPHINYLENAF</sequence>
<name>A0A9D0YSS1_9FIRM</name>
<comment type="caution">
    <text evidence="3">The sequence shown here is derived from an EMBL/GenBank/DDBJ whole genome shotgun (WGS) entry which is preliminary data.</text>
</comment>
<dbReference type="InterPro" id="IPR003509">
    <property type="entry name" value="UPF0102_YraN-like"/>
</dbReference>
<dbReference type="HAMAP" id="MF_00048">
    <property type="entry name" value="UPF0102"/>
    <property type="match status" value="1"/>
</dbReference>
<dbReference type="NCBIfam" id="TIGR00252">
    <property type="entry name" value="YraN family protein"/>
    <property type="match status" value="1"/>
</dbReference>
<evidence type="ECO:0000256" key="2">
    <source>
        <dbReference type="HAMAP-Rule" id="MF_00048"/>
    </source>
</evidence>
<dbReference type="GO" id="GO:0003676">
    <property type="term" value="F:nucleic acid binding"/>
    <property type="evidence" value="ECO:0007669"/>
    <property type="project" value="InterPro"/>
</dbReference>
<dbReference type="InterPro" id="IPR011856">
    <property type="entry name" value="tRNA_endonuc-like_dom_sf"/>
</dbReference>
<organism evidence="3 4">
    <name type="scientific">Candidatus Enterenecus faecium</name>
    <dbReference type="NCBI Taxonomy" id="2840780"/>
    <lineage>
        <taxon>Bacteria</taxon>
        <taxon>Bacillati</taxon>
        <taxon>Bacillota</taxon>
        <taxon>Clostridia</taxon>
        <taxon>Eubacteriales</taxon>
        <taxon>Candidatus Enterenecus</taxon>
    </lineage>
</organism>
<dbReference type="AlphaFoldDB" id="A0A9D0YSS1"/>
<comment type="similarity">
    <text evidence="1 2">Belongs to the UPF0102 family.</text>
</comment>
<protein>
    <recommendedName>
        <fullName evidence="2">UPF0102 protein IAD31_08210</fullName>
    </recommendedName>
</protein>
<proteinExistence type="inferred from homology"/>
<dbReference type="EMBL" id="DVFO01000090">
    <property type="protein sequence ID" value="HIQ61556.1"/>
    <property type="molecule type" value="Genomic_DNA"/>
</dbReference>
<reference evidence="3" key="1">
    <citation type="submission" date="2020-10" db="EMBL/GenBank/DDBJ databases">
        <authorList>
            <person name="Gilroy R."/>
        </authorList>
    </citation>
    <scope>NUCLEOTIDE SEQUENCE</scope>
    <source>
        <strain evidence="3">ChiGjej2B2-12916</strain>
    </source>
</reference>
<accession>A0A9D0YSS1</accession>
<gene>
    <name evidence="3" type="ORF">IAD31_08210</name>
</gene>
<evidence type="ECO:0000313" key="3">
    <source>
        <dbReference type="EMBL" id="HIQ61556.1"/>
    </source>
</evidence>
<dbReference type="PANTHER" id="PTHR34039:SF1">
    <property type="entry name" value="UPF0102 PROTEIN YRAN"/>
    <property type="match status" value="1"/>
</dbReference>
<evidence type="ECO:0000256" key="1">
    <source>
        <dbReference type="ARBA" id="ARBA00006738"/>
    </source>
</evidence>
<dbReference type="SUPFAM" id="SSF52980">
    <property type="entry name" value="Restriction endonuclease-like"/>
    <property type="match status" value="1"/>
</dbReference>
<dbReference type="Pfam" id="PF02021">
    <property type="entry name" value="UPF0102"/>
    <property type="match status" value="1"/>
</dbReference>
<dbReference type="PANTHER" id="PTHR34039">
    <property type="entry name" value="UPF0102 PROTEIN YRAN"/>
    <property type="match status" value="1"/>
</dbReference>
<dbReference type="CDD" id="cd20736">
    <property type="entry name" value="PoNe_Nuclease"/>
    <property type="match status" value="1"/>
</dbReference>
<reference evidence="3" key="2">
    <citation type="journal article" date="2021" name="PeerJ">
        <title>Extensive microbial diversity within the chicken gut microbiome revealed by metagenomics and culture.</title>
        <authorList>
            <person name="Gilroy R."/>
            <person name="Ravi A."/>
            <person name="Getino M."/>
            <person name="Pursley I."/>
            <person name="Horton D.L."/>
            <person name="Alikhan N.F."/>
            <person name="Baker D."/>
            <person name="Gharbi K."/>
            <person name="Hall N."/>
            <person name="Watson M."/>
            <person name="Adriaenssens E.M."/>
            <person name="Foster-Nyarko E."/>
            <person name="Jarju S."/>
            <person name="Secka A."/>
            <person name="Antonio M."/>
            <person name="Oren A."/>
            <person name="Chaudhuri R.R."/>
            <person name="La Ragione R."/>
            <person name="Hildebrand F."/>
            <person name="Pallen M.J."/>
        </authorList>
    </citation>
    <scope>NUCLEOTIDE SEQUENCE</scope>
    <source>
        <strain evidence="3">ChiGjej2B2-12916</strain>
    </source>
</reference>
<dbReference type="Proteomes" id="UP000886879">
    <property type="component" value="Unassembled WGS sequence"/>
</dbReference>